<accession>A0AAP9T1R4</accession>
<dbReference type="SUPFAM" id="SSF53850">
    <property type="entry name" value="Periplasmic binding protein-like II"/>
    <property type="match status" value="1"/>
</dbReference>
<evidence type="ECO:0000256" key="1">
    <source>
        <dbReference type="SAM" id="SignalP"/>
    </source>
</evidence>
<evidence type="ECO:0000313" key="3">
    <source>
        <dbReference type="Proteomes" id="UP000509761"/>
    </source>
</evidence>
<dbReference type="AlphaFoldDB" id="A0AAP9T1R4"/>
<evidence type="ECO:0000313" key="2">
    <source>
        <dbReference type="EMBL" id="QKS24726.1"/>
    </source>
</evidence>
<dbReference type="NCBIfam" id="TIGR02122">
    <property type="entry name" value="TRAP_TAXI"/>
    <property type="match status" value="1"/>
</dbReference>
<sequence>MKISIKKSVMAMALVVPGLMMNVASAQEYKLTVAGASPGGLWSLLGAGLDSAVKAEYPGSTVTYQTSGGGIANVAVLQRGDASLGMVEDAVLQLARDGAAPFREPVNDDIRVLAYLYTWAPMQAVMRKEFAEKHGISSFEDIAEVKPPITIAINKRGNIASNVAETMLEAIGAGPDELKSWGGDIIYAASSEQSGLLQDRRIDMLLNSLFVGQSSIMQAASSVDVKLLPLSEDTIQEVSEKTGTSAFTIPGGAYDWAPEETQTVSVSTALAVRSDMDEEMAYNLTKALYENYDKIANVHPAMESLTPEVMADVDVVPYHDGAERYLKEVGLR</sequence>
<dbReference type="RefSeq" id="WP_174788260.1">
    <property type="nucleotide sequence ID" value="NZ_CP054580.1"/>
</dbReference>
<dbReference type="PANTHER" id="PTHR42941">
    <property type="entry name" value="SLL1037 PROTEIN"/>
    <property type="match status" value="1"/>
</dbReference>
<dbReference type="Gene3D" id="3.40.190.10">
    <property type="entry name" value="Periplasmic binding protein-like II"/>
    <property type="match status" value="2"/>
</dbReference>
<dbReference type="Pfam" id="PF16868">
    <property type="entry name" value="NMT1_3"/>
    <property type="match status" value="1"/>
</dbReference>
<proteinExistence type="predicted"/>
<reference evidence="2 3" key="1">
    <citation type="submission" date="2019-12" db="EMBL/GenBank/DDBJ databases">
        <title>Genome sequencing and assembly of endphytes of Porphyra tenera.</title>
        <authorList>
            <person name="Park J.M."/>
            <person name="Shin R."/>
            <person name="Jo S.H."/>
        </authorList>
    </citation>
    <scope>NUCLEOTIDE SEQUENCE [LARGE SCALE GENOMIC DNA]</scope>
    <source>
        <strain evidence="2 3">GPM3</strain>
    </source>
</reference>
<keyword evidence="3" id="KW-1185">Reference proteome</keyword>
<name>A0AAP9T1R4_9GAMM</name>
<protein>
    <submittedName>
        <fullName evidence="2">Uncharacterized protein</fullName>
    </submittedName>
</protein>
<keyword evidence="1" id="KW-0732">Signal</keyword>
<gene>
    <name evidence="2" type="ORF">FX987_02508</name>
</gene>
<dbReference type="Proteomes" id="UP000509761">
    <property type="component" value="Chromosome"/>
</dbReference>
<dbReference type="PANTHER" id="PTHR42941:SF1">
    <property type="entry name" value="SLL1037 PROTEIN"/>
    <property type="match status" value="1"/>
</dbReference>
<organism evidence="2 3">
    <name type="scientific">Vreelandella titanicae</name>
    <dbReference type="NCBI Taxonomy" id="664683"/>
    <lineage>
        <taxon>Bacteria</taxon>
        <taxon>Pseudomonadati</taxon>
        <taxon>Pseudomonadota</taxon>
        <taxon>Gammaproteobacteria</taxon>
        <taxon>Oceanospirillales</taxon>
        <taxon>Halomonadaceae</taxon>
        <taxon>Vreelandella</taxon>
    </lineage>
</organism>
<dbReference type="InterPro" id="IPR011852">
    <property type="entry name" value="TRAP_TAXI"/>
</dbReference>
<dbReference type="EMBL" id="CP054580">
    <property type="protein sequence ID" value="QKS24726.1"/>
    <property type="molecule type" value="Genomic_DNA"/>
</dbReference>
<feature type="chain" id="PRO_5042839119" evidence="1">
    <location>
        <begin position="27"/>
        <end position="332"/>
    </location>
</feature>
<feature type="signal peptide" evidence="1">
    <location>
        <begin position="1"/>
        <end position="26"/>
    </location>
</feature>